<accession>A0A0L7LIY7</accession>
<feature type="non-terminal residue" evidence="1">
    <location>
        <position position="1"/>
    </location>
</feature>
<protein>
    <submittedName>
        <fullName evidence="1">Uncharacterized protein</fullName>
    </submittedName>
</protein>
<organism evidence="1 2">
    <name type="scientific">Operophtera brumata</name>
    <name type="common">Winter moth</name>
    <name type="synonym">Phalaena brumata</name>
    <dbReference type="NCBI Taxonomy" id="104452"/>
    <lineage>
        <taxon>Eukaryota</taxon>
        <taxon>Metazoa</taxon>
        <taxon>Ecdysozoa</taxon>
        <taxon>Arthropoda</taxon>
        <taxon>Hexapoda</taxon>
        <taxon>Insecta</taxon>
        <taxon>Pterygota</taxon>
        <taxon>Neoptera</taxon>
        <taxon>Endopterygota</taxon>
        <taxon>Lepidoptera</taxon>
        <taxon>Glossata</taxon>
        <taxon>Ditrysia</taxon>
        <taxon>Geometroidea</taxon>
        <taxon>Geometridae</taxon>
        <taxon>Larentiinae</taxon>
        <taxon>Operophtera</taxon>
    </lineage>
</organism>
<reference evidence="1 2" key="1">
    <citation type="journal article" date="2015" name="Genome Biol. Evol.">
        <title>The genome of winter moth (Operophtera brumata) provides a genomic perspective on sexual dimorphism and phenology.</title>
        <authorList>
            <person name="Derks M.F."/>
            <person name="Smit S."/>
            <person name="Salis L."/>
            <person name="Schijlen E."/>
            <person name="Bossers A."/>
            <person name="Mateman C."/>
            <person name="Pijl A.S."/>
            <person name="de Ridder D."/>
            <person name="Groenen M.A."/>
            <person name="Visser M.E."/>
            <person name="Megens H.J."/>
        </authorList>
    </citation>
    <scope>NUCLEOTIDE SEQUENCE [LARGE SCALE GENOMIC DNA]</scope>
    <source>
        <strain evidence="1">WM2013NL</strain>
        <tissue evidence="1">Head and thorax</tissue>
    </source>
</reference>
<keyword evidence="2" id="KW-1185">Reference proteome</keyword>
<gene>
    <name evidence="1" type="ORF">OBRU01_07631</name>
</gene>
<dbReference type="EMBL" id="JTDY01000925">
    <property type="protein sequence ID" value="KOB75412.1"/>
    <property type="molecule type" value="Genomic_DNA"/>
</dbReference>
<name>A0A0L7LIY7_OPEBR</name>
<evidence type="ECO:0000313" key="1">
    <source>
        <dbReference type="EMBL" id="KOB75412.1"/>
    </source>
</evidence>
<dbReference type="AlphaFoldDB" id="A0A0L7LIY7"/>
<proteinExistence type="predicted"/>
<comment type="caution">
    <text evidence="1">The sequence shown here is derived from an EMBL/GenBank/DDBJ whole genome shotgun (WGS) entry which is preliminary data.</text>
</comment>
<evidence type="ECO:0000313" key="2">
    <source>
        <dbReference type="Proteomes" id="UP000037510"/>
    </source>
</evidence>
<sequence length="131" mass="14213">VLLNNLENLTEAEKEVVRCRRELRATRVNAIAQKGLAELRHVPSGVTILPGSTVAQRQGSKCASEVSSSTLVSSQRACDSFTPQPQALKVSYYAPERGKLGKVWPQVASTARADTARVVQWQGTLGLAIQR</sequence>
<dbReference type="Proteomes" id="UP000037510">
    <property type="component" value="Unassembled WGS sequence"/>
</dbReference>